<name>A0A164GHZ5_9CRUS</name>
<keyword evidence="2" id="KW-1185">Reference proteome</keyword>
<reference evidence="1 2" key="1">
    <citation type="submission" date="2016-03" db="EMBL/GenBank/DDBJ databases">
        <title>EvidentialGene: Evidence-directed Construction of Genes on Genomes.</title>
        <authorList>
            <person name="Gilbert D.G."/>
            <person name="Choi J.-H."/>
            <person name="Mockaitis K."/>
            <person name="Colbourne J."/>
            <person name="Pfrender M."/>
        </authorList>
    </citation>
    <scope>NUCLEOTIDE SEQUENCE [LARGE SCALE GENOMIC DNA]</scope>
    <source>
        <strain evidence="1 2">Xinb3</strain>
        <tissue evidence="1">Complete organism</tissue>
    </source>
</reference>
<gene>
    <name evidence="1" type="ORF">APZ42_005346</name>
</gene>
<dbReference type="Proteomes" id="UP000076858">
    <property type="component" value="Unassembled WGS sequence"/>
</dbReference>
<dbReference type="AlphaFoldDB" id="A0A164GHZ5"/>
<evidence type="ECO:0000313" key="2">
    <source>
        <dbReference type="Proteomes" id="UP000076858"/>
    </source>
</evidence>
<comment type="caution">
    <text evidence="1">The sequence shown here is derived from an EMBL/GenBank/DDBJ whole genome shotgun (WGS) entry which is preliminary data.</text>
</comment>
<protein>
    <submittedName>
        <fullName evidence="1">Uncharacterized protein</fullName>
    </submittedName>
</protein>
<dbReference type="EMBL" id="LRGB01015093">
    <property type="protein sequence ID" value="KZR98985.1"/>
    <property type="molecule type" value="Genomic_DNA"/>
</dbReference>
<sequence>ELVIYDAGPCKRLGIADFVPKMEAMIGKKGNPTEYIKDFLIRSVIPKFKLAHI</sequence>
<evidence type="ECO:0000313" key="1">
    <source>
        <dbReference type="EMBL" id="KZR98985.1"/>
    </source>
</evidence>
<proteinExistence type="predicted"/>
<organism evidence="1 2">
    <name type="scientific">Daphnia magna</name>
    <dbReference type="NCBI Taxonomy" id="35525"/>
    <lineage>
        <taxon>Eukaryota</taxon>
        <taxon>Metazoa</taxon>
        <taxon>Ecdysozoa</taxon>
        <taxon>Arthropoda</taxon>
        <taxon>Crustacea</taxon>
        <taxon>Branchiopoda</taxon>
        <taxon>Diplostraca</taxon>
        <taxon>Cladocera</taxon>
        <taxon>Anomopoda</taxon>
        <taxon>Daphniidae</taxon>
        <taxon>Daphnia</taxon>
    </lineage>
</organism>
<feature type="non-terminal residue" evidence="1">
    <location>
        <position position="1"/>
    </location>
</feature>
<accession>A0A164GHZ5</accession>